<comment type="caution">
    <text evidence="8">The sequence shown here is derived from an EMBL/GenBank/DDBJ whole genome shotgun (WGS) entry which is preliminary data.</text>
</comment>
<gene>
    <name evidence="8" type="ORF">AB0T83_14875</name>
</gene>
<evidence type="ECO:0000313" key="8">
    <source>
        <dbReference type="EMBL" id="MEV8468058.1"/>
    </source>
</evidence>
<evidence type="ECO:0000256" key="5">
    <source>
        <dbReference type="ARBA" id="ARBA00022906"/>
    </source>
</evidence>
<dbReference type="Pfam" id="PF01297">
    <property type="entry name" value="ZnuA"/>
    <property type="match status" value="1"/>
</dbReference>
<sequence length="334" mass="35471">MMPLDRLVPVLTASLLAAAPAHAAPDVVTDIAPVHALVARVMDGVGAPEMLVQPGASPHDHAMRPSQARALQQADLVFHVGAGLTPWLDKALGSLSSEEAVVALADVPGVRQLPSRDLAVFAEGDDDHEDHDDHDEHEDHDGHQDDHEDHDADTDDDHQHAHGAVDPHLWLDPANALAWLGAIADSLSAHDPDNAAAYRANANTARDELDQLSAQIQTALAPVRDRPFIVYHDAYQYFEAAFDIPATGAVAVSDAQDPGAARIARIKAEVAEQGIVCVFTEPQFDPKLVQTVFDASGARIGIMDPLGAGLDPGPQLYPQMLTGLADALIECLSS</sequence>
<evidence type="ECO:0000256" key="7">
    <source>
        <dbReference type="SAM" id="SignalP"/>
    </source>
</evidence>
<keyword evidence="5" id="KW-0862">Zinc</keyword>
<evidence type="ECO:0000313" key="9">
    <source>
        <dbReference type="Proteomes" id="UP001553161"/>
    </source>
</evidence>
<dbReference type="Gene3D" id="3.40.50.1980">
    <property type="entry name" value="Nitrogenase molybdenum iron protein domain"/>
    <property type="match status" value="3"/>
</dbReference>
<feature type="compositionally biased region" description="Basic and acidic residues" evidence="6">
    <location>
        <begin position="137"/>
        <end position="150"/>
    </location>
</feature>
<dbReference type="InterPro" id="IPR006127">
    <property type="entry name" value="ZnuA-like"/>
</dbReference>
<keyword evidence="3" id="KW-0813">Transport</keyword>
<dbReference type="InterPro" id="IPR050492">
    <property type="entry name" value="Bact_metal-bind_prot9"/>
</dbReference>
<evidence type="ECO:0000256" key="2">
    <source>
        <dbReference type="ARBA" id="ARBA00015915"/>
    </source>
</evidence>
<dbReference type="RefSeq" id="WP_366194012.1">
    <property type="nucleotide sequence ID" value="NZ_JBFBVU010000021.1"/>
</dbReference>
<keyword evidence="5" id="KW-0406">Ion transport</keyword>
<feature type="compositionally biased region" description="Acidic residues" evidence="6">
    <location>
        <begin position="125"/>
        <end position="136"/>
    </location>
</feature>
<keyword evidence="5" id="KW-0864">Zinc transport</keyword>
<dbReference type="PANTHER" id="PTHR42953">
    <property type="entry name" value="HIGH-AFFINITY ZINC UPTAKE SYSTEM PROTEIN ZNUA-RELATED"/>
    <property type="match status" value="1"/>
</dbReference>
<dbReference type="PANTHER" id="PTHR42953:SF3">
    <property type="entry name" value="HIGH-AFFINITY ZINC UPTAKE SYSTEM PROTEIN ZNUA"/>
    <property type="match status" value="1"/>
</dbReference>
<dbReference type="EMBL" id="JBFBVU010000021">
    <property type="protein sequence ID" value="MEV8468058.1"/>
    <property type="molecule type" value="Genomic_DNA"/>
</dbReference>
<feature type="region of interest" description="Disordered" evidence="6">
    <location>
        <begin position="125"/>
        <end position="163"/>
    </location>
</feature>
<reference evidence="8 9" key="1">
    <citation type="submission" date="2024-07" db="EMBL/GenBank/DDBJ databases">
        <authorList>
            <person name="Kang M."/>
        </authorList>
    </citation>
    <scope>NUCLEOTIDE SEQUENCE [LARGE SCALE GENOMIC DNA]</scope>
    <source>
        <strain evidence="8 9">DFM31</strain>
    </source>
</reference>
<accession>A0ABV3LC96</accession>
<organism evidence="8 9">
    <name type="scientific">Meridianimarinicoccus marinus</name>
    <dbReference type="NCBI Taxonomy" id="3231483"/>
    <lineage>
        <taxon>Bacteria</taxon>
        <taxon>Pseudomonadati</taxon>
        <taxon>Pseudomonadota</taxon>
        <taxon>Alphaproteobacteria</taxon>
        <taxon>Rhodobacterales</taxon>
        <taxon>Paracoccaceae</taxon>
        <taxon>Meridianimarinicoccus</taxon>
    </lineage>
</organism>
<keyword evidence="4 7" id="KW-0732">Signal</keyword>
<evidence type="ECO:0000256" key="4">
    <source>
        <dbReference type="ARBA" id="ARBA00022729"/>
    </source>
</evidence>
<protein>
    <recommendedName>
        <fullName evidence="2">High-affinity zinc uptake system protein ZnuA</fullName>
    </recommendedName>
</protein>
<evidence type="ECO:0000256" key="1">
    <source>
        <dbReference type="ARBA" id="ARBA00011028"/>
    </source>
</evidence>
<feature type="chain" id="PRO_5046202799" description="High-affinity zinc uptake system protein ZnuA" evidence="7">
    <location>
        <begin position="24"/>
        <end position="334"/>
    </location>
</feature>
<comment type="similarity">
    <text evidence="1">Belongs to the bacterial solute-binding protein 9 family.</text>
</comment>
<feature type="signal peptide" evidence="7">
    <location>
        <begin position="1"/>
        <end position="23"/>
    </location>
</feature>
<name>A0ABV3LC96_9RHOB</name>
<keyword evidence="9" id="KW-1185">Reference proteome</keyword>
<dbReference type="Proteomes" id="UP001553161">
    <property type="component" value="Unassembled WGS sequence"/>
</dbReference>
<evidence type="ECO:0000256" key="6">
    <source>
        <dbReference type="SAM" id="MobiDB-lite"/>
    </source>
</evidence>
<proteinExistence type="inferred from homology"/>
<dbReference type="SUPFAM" id="SSF53807">
    <property type="entry name" value="Helical backbone' metal receptor"/>
    <property type="match status" value="1"/>
</dbReference>
<evidence type="ECO:0000256" key="3">
    <source>
        <dbReference type="ARBA" id="ARBA00022448"/>
    </source>
</evidence>